<dbReference type="Proteomes" id="UP000321201">
    <property type="component" value="Unassembled WGS sequence"/>
</dbReference>
<name>A0A5C7EQY3_9PROT</name>
<dbReference type="InterPro" id="IPR002725">
    <property type="entry name" value="YgjP-like_metallopeptidase"/>
</dbReference>
<sequence>MAREGRVRGAVRVVELGGRPVPYHLRRRRRMRNLVMRVDGDGLRVTAPYGVSLAWIEAALQERAAWIVKRLAAMAERVTFRPDWRPGARLPYLGTSLSLTLETRSRLWPVERVGEQLIVSDPRSDDPAVVEAMVMDWYRDEAHRYLSERVAALAPRLGVPIPPLALSSSRSEWGSCSAWGRILFNWRLIQLPPRLVDYVVAHELAHLIELNHSSAFWQLVERLYPDWREARRALRRYG</sequence>
<dbReference type="InParanoid" id="A0A5C7EQY3"/>
<gene>
    <name evidence="2" type="ORF">FR698_14305</name>
</gene>
<dbReference type="PANTHER" id="PTHR30399:SF1">
    <property type="entry name" value="UTP PYROPHOSPHATASE"/>
    <property type="match status" value="1"/>
</dbReference>
<reference evidence="2 3" key="1">
    <citation type="submission" date="2019-08" db="EMBL/GenBank/DDBJ databases">
        <title>Pelomicrobium methylotrophicum gen. nov., sp. nov. a moderately thermophilic, facultatively anaerobic, lithoautotrophic and methylotrophic bacterium isolated from a terrestrial mud volcano.</title>
        <authorList>
            <person name="Slobodkina G.B."/>
            <person name="Merkel A.Y."/>
            <person name="Slobodkin A.I."/>
        </authorList>
    </citation>
    <scope>NUCLEOTIDE SEQUENCE [LARGE SCALE GENOMIC DNA]</scope>
    <source>
        <strain evidence="2 3">SM250</strain>
    </source>
</reference>
<dbReference type="Pfam" id="PF01863">
    <property type="entry name" value="YgjP-like"/>
    <property type="match status" value="1"/>
</dbReference>
<dbReference type="InterPro" id="IPR053136">
    <property type="entry name" value="UTP_pyrophosphatase-like"/>
</dbReference>
<keyword evidence="3" id="KW-1185">Reference proteome</keyword>
<organism evidence="2 3">
    <name type="scientific">Pelomicrobium methylotrophicum</name>
    <dbReference type="NCBI Taxonomy" id="2602750"/>
    <lineage>
        <taxon>Bacteria</taxon>
        <taxon>Pseudomonadati</taxon>
        <taxon>Pseudomonadota</taxon>
        <taxon>Hydrogenophilia</taxon>
        <taxon>Hydrogenophilia incertae sedis</taxon>
        <taxon>Pelomicrobium</taxon>
    </lineage>
</organism>
<dbReference type="OrthoDB" id="9811177at2"/>
<dbReference type="Gene3D" id="3.30.2010.10">
    <property type="entry name" value="Metalloproteases ('zincins'), catalytic domain"/>
    <property type="match status" value="1"/>
</dbReference>
<comment type="caution">
    <text evidence="2">The sequence shown here is derived from an EMBL/GenBank/DDBJ whole genome shotgun (WGS) entry which is preliminary data.</text>
</comment>
<dbReference type="EMBL" id="VPFL01000025">
    <property type="protein sequence ID" value="TXF10616.1"/>
    <property type="molecule type" value="Genomic_DNA"/>
</dbReference>
<evidence type="ECO:0000259" key="1">
    <source>
        <dbReference type="Pfam" id="PF01863"/>
    </source>
</evidence>
<protein>
    <submittedName>
        <fullName evidence="2">M48 family metallopeptidase</fullName>
    </submittedName>
</protein>
<dbReference type="RefSeq" id="WP_147800884.1">
    <property type="nucleotide sequence ID" value="NZ_VPFL01000025.1"/>
</dbReference>
<accession>A0A5C7EQY3</accession>
<dbReference type="CDD" id="cd07344">
    <property type="entry name" value="M48_yhfN_like"/>
    <property type="match status" value="1"/>
</dbReference>
<evidence type="ECO:0000313" key="2">
    <source>
        <dbReference type="EMBL" id="TXF10616.1"/>
    </source>
</evidence>
<evidence type="ECO:0000313" key="3">
    <source>
        <dbReference type="Proteomes" id="UP000321201"/>
    </source>
</evidence>
<dbReference type="PANTHER" id="PTHR30399">
    <property type="entry name" value="UNCHARACTERIZED PROTEIN YGJP"/>
    <property type="match status" value="1"/>
</dbReference>
<proteinExistence type="predicted"/>
<dbReference type="AlphaFoldDB" id="A0A5C7EQY3"/>
<feature type="domain" description="YgjP-like metallopeptidase" evidence="1">
    <location>
        <begin position="32"/>
        <end position="236"/>
    </location>
</feature>